<keyword evidence="3" id="KW-1185">Reference proteome</keyword>
<evidence type="ECO:0000313" key="3">
    <source>
        <dbReference type="Proteomes" id="UP001626549"/>
    </source>
</evidence>
<evidence type="ECO:0000256" key="1">
    <source>
        <dbReference type="SAM" id="SignalP"/>
    </source>
</evidence>
<reference evidence="2 3" key="1">
    <citation type="submission" date="2023-10" db="EMBL/GenBank/DDBJ databases">
        <title>Two novel species belonging to the OM43/NOR5 clade.</title>
        <authorList>
            <person name="Park M."/>
        </authorList>
    </citation>
    <scope>NUCLEOTIDE SEQUENCE [LARGE SCALE GENOMIC DNA]</scope>
    <source>
        <strain evidence="2 3">IMCC45268</strain>
    </source>
</reference>
<dbReference type="Pfam" id="PF09912">
    <property type="entry name" value="DUF2141"/>
    <property type="match status" value="1"/>
</dbReference>
<evidence type="ECO:0000313" key="2">
    <source>
        <dbReference type="EMBL" id="WOJ97140.1"/>
    </source>
</evidence>
<name>A0ABZ0IFN6_9GAMM</name>
<gene>
    <name evidence="2" type="ORF">R0137_00870</name>
</gene>
<dbReference type="InterPro" id="IPR018673">
    <property type="entry name" value="DUF2141"/>
</dbReference>
<proteinExistence type="predicted"/>
<feature type="signal peptide" evidence="1">
    <location>
        <begin position="1"/>
        <end position="27"/>
    </location>
</feature>
<dbReference type="Proteomes" id="UP001626549">
    <property type="component" value="Chromosome"/>
</dbReference>
<keyword evidence="1" id="KW-0732">Signal</keyword>
<dbReference type="EMBL" id="CP136865">
    <property type="protein sequence ID" value="WOJ97140.1"/>
    <property type="molecule type" value="Genomic_DNA"/>
</dbReference>
<sequence length="144" mass="15496">MLRKLSLKLLASTTVSMCFALAIPAKADQLIVDVVGIERLGGSMMVAVFNSAEGWEDSQGPIATAKDSVSGSTVRLIFPELPSGTYAVKLYHDENANGVLDTNMLGIPSEGYGFSNYKRTLGEPDFEESLFSLDGETTIEIKLN</sequence>
<dbReference type="RefSeq" id="WP_407327828.1">
    <property type="nucleotide sequence ID" value="NZ_CP136865.1"/>
</dbReference>
<feature type="chain" id="PRO_5046920681" evidence="1">
    <location>
        <begin position="28"/>
        <end position="144"/>
    </location>
</feature>
<protein>
    <submittedName>
        <fullName evidence="2">DUF2141 domain-containing protein</fullName>
    </submittedName>
</protein>
<accession>A0ABZ0IFN6</accession>
<organism evidence="2 3">
    <name type="scientific">Congregibacter brevis</name>
    <dbReference type="NCBI Taxonomy" id="3081201"/>
    <lineage>
        <taxon>Bacteria</taxon>
        <taxon>Pseudomonadati</taxon>
        <taxon>Pseudomonadota</taxon>
        <taxon>Gammaproteobacteria</taxon>
        <taxon>Cellvibrionales</taxon>
        <taxon>Halieaceae</taxon>
        <taxon>Congregibacter</taxon>
    </lineage>
</organism>